<organism evidence="2">
    <name type="scientific">Pithovirus LCPAC102</name>
    <dbReference type="NCBI Taxonomy" id="2506587"/>
    <lineage>
        <taxon>Viruses</taxon>
        <taxon>Pithoviruses</taxon>
    </lineage>
</organism>
<gene>
    <name evidence="2" type="ORF">LCPAC102_01620</name>
</gene>
<name>A0A4D5XF69_9VIRU</name>
<accession>A0A4D5XF69</accession>
<keyword evidence="1" id="KW-1133">Transmembrane helix</keyword>
<proteinExistence type="predicted"/>
<dbReference type="EMBL" id="MK500470">
    <property type="protein sequence ID" value="QBK90249.1"/>
    <property type="molecule type" value="Genomic_DNA"/>
</dbReference>
<reference evidence="2" key="1">
    <citation type="journal article" date="2019" name="MBio">
        <title>Virus Genomes from Deep Sea Sediments Expand the Ocean Megavirome and Support Independent Origins of Viral Gigantism.</title>
        <authorList>
            <person name="Backstrom D."/>
            <person name="Yutin N."/>
            <person name="Jorgensen S.L."/>
            <person name="Dharamshi J."/>
            <person name="Homa F."/>
            <person name="Zaremba-Niedwiedzka K."/>
            <person name="Spang A."/>
            <person name="Wolf Y.I."/>
            <person name="Koonin E.V."/>
            <person name="Ettema T.J."/>
        </authorList>
    </citation>
    <scope>NUCLEOTIDE SEQUENCE</scope>
</reference>
<keyword evidence="1" id="KW-0812">Transmembrane</keyword>
<protein>
    <submittedName>
        <fullName evidence="2">Uncharacterized protein</fullName>
    </submittedName>
</protein>
<evidence type="ECO:0000256" key="1">
    <source>
        <dbReference type="SAM" id="Phobius"/>
    </source>
</evidence>
<evidence type="ECO:0000313" key="2">
    <source>
        <dbReference type="EMBL" id="QBK90249.1"/>
    </source>
</evidence>
<feature type="transmembrane region" description="Helical" evidence="1">
    <location>
        <begin position="6"/>
        <end position="29"/>
    </location>
</feature>
<keyword evidence="1" id="KW-0472">Membrane</keyword>
<sequence>MVDNWYILLIIVTIIGFLVTIALSFYFVYIPALRASNKFDDITRRGSDIIKSGQVIGNDVNDTAVILSDFYVALCEGIANNEGVLLSIINETGSFDETCAFILSC</sequence>